<dbReference type="Proteomes" id="UP000308197">
    <property type="component" value="Unassembled WGS sequence"/>
</dbReference>
<evidence type="ECO:0000313" key="7">
    <source>
        <dbReference type="EMBL" id="TFK82177.1"/>
    </source>
</evidence>
<evidence type="ECO:0000256" key="3">
    <source>
        <dbReference type="ARBA" id="ARBA00022989"/>
    </source>
</evidence>
<evidence type="ECO:0000256" key="6">
    <source>
        <dbReference type="SAM" id="Phobius"/>
    </source>
</evidence>
<feature type="compositionally biased region" description="Low complexity" evidence="5">
    <location>
        <begin position="456"/>
        <end position="471"/>
    </location>
</feature>
<reference evidence="7 8" key="1">
    <citation type="journal article" date="2019" name="Nat. Ecol. Evol.">
        <title>Megaphylogeny resolves global patterns of mushroom evolution.</title>
        <authorList>
            <person name="Varga T."/>
            <person name="Krizsan K."/>
            <person name="Foldi C."/>
            <person name="Dima B."/>
            <person name="Sanchez-Garcia M."/>
            <person name="Sanchez-Ramirez S."/>
            <person name="Szollosi G.J."/>
            <person name="Szarkandi J.G."/>
            <person name="Papp V."/>
            <person name="Albert L."/>
            <person name="Andreopoulos W."/>
            <person name="Angelini C."/>
            <person name="Antonin V."/>
            <person name="Barry K.W."/>
            <person name="Bougher N.L."/>
            <person name="Buchanan P."/>
            <person name="Buyck B."/>
            <person name="Bense V."/>
            <person name="Catcheside P."/>
            <person name="Chovatia M."/>
            <person name="Cooper J."/>
            <person name="Damon W."/>
            <person name="Desjardin D."/>
            <person name="Finy P."/>
            <person name="Geml J."/>
            <person name="Haridas S."/>
            <person name="Hughes K."/>
            <person name="Justo A."/>
            <person name="Karasinski D."/>
            <person name="Kautmanova I."/>
            <person name="Kiss B."/>
            <person name="Kocsube S."/>
            <person name="Kotiranta H."/>
            <person name="LaButti K.M."/>
            <person name="Lechner B.E."/>
            <person name="Liimatainen K."/>
            <person name="Lipzen A."/>
            <person name="Lukacs Z."/>
            <person name="Mihaltcheva S."/>
            <person name="Morgado L.N."/>
            <person name="Niskanen T."/>
            <person name="Noordeloos M.E."/>
            <person name="Ohm R.A."/>
            <person name="Ortiz-Santana B."/>
            <person name="Ovrebo C."/>
            <person name="Racz N."/>
            <person name="Riley R."/>
            <person name="Savchenko A."/>
            <person name="Shiryaev A."/>
            <person name="Soop K."/>
            <person name="Spirin V."/>
            <person name="Szebenyi C."/>
            <person name="Tomsovsky M."/>
            <person name="Tulloss R.E."/>
            <person name="Uehling J."/>
            <person name="Grigoriev I.V."/>
            <person name="Vagvolgyi C."/>
            <person name="Papp T."/>
            <person name="Martin F.M."/>
            <person name="Miettinen O."/>
            <person name="Hibbett D.S."/>
            <person name="Nagy L.G."/>
        </authorList>
    </citation>
    <scope>NUCLEOTIDE SEQUENCE [LARGE SCALE GENOMIC DNA]</scope>
    <source>
        <strain evidence="7 8">HHB13444</strain>
    </source>
</reference>
<dbReference type="InterPro" id="IPR008521">
    <property type="entry name" value="Mg_trans_NIPA"/>
</dbReference>
<dbReference type="GO" id="GO:0016020">
    <property type="term" value="C:membrane"/>
    <property type="evidence" value="ECO:0007669"/>
    <property type="project" value="UniProtKB-SubCell"/>
</dbReference>
<feature type="transmembrane region" description="Helical" evidence="6">
    <location>
        <begin position="76"/>
        <end position="95"/>
    </location>
</feature>
<dbReference type="InParanoid" id="A0A5C3P041"/>
<organism evidence="7 8">
    <name type="scientific">Polyporus arcularius HHB13444</name>
    <dbReference type="NCBI Taxonomy" id="1314778"/>
    <lineage>
        <taxon>Eukaryota</taxon>
        <taxon>Fungi</taxon>
        <taxon>Dikarya</taxon>
        <taxon>Basidiomycota</taxon>
        <taxon>Agaricomycotina</taxon>
        <taxon>Agaricomycetes</taxon>
        <taxon>Polyporales</taxon>
        <taxon>Polyporaceae</taxon>
        <taxon>Polyporus</taxon>
    </lineage>
</organism>
<keyword evidence="4 6" id="KW-0472">Membrane</keyword>
<feature type="transmembrane region" description="Helical" evidence="6">
    <location>
        <begin position="107"/>
        <end position="127"/>
    </location>
</feature>
<feature type="transmembrane region" description="Helical" evidence="6">
    <location>
        <begin position="303"/>
        <end position="325"/>
    </location>
</feature>
<sequence>MDASTTTTSTPAVTAAPEILPNDPVPAHHASPVVAFIIGLAIITLASILNAAGLNLTKLDHVRTSAIPKSARRREWLRPLWLLGMILYILSQLIGSTLALQYMRAEYVAPLGSTSLIFNFLFAKFLVNTPVTKYDIYGTIIVIIGVIGIVAFGSINSGLATETDAMHLTELWNRGNWLAYFFFMAFALMLLFTFASQLDRVLAARSDLTSEPFAGMRARAGGLVSPATFGGKLLAFWDNSMMWTREKLELWTAPHDEKRIAWTLGIGWACCGGGLAGACLVFAKAAVQLISGAMSHENTGNQFGHASVVFTFIFLAVTAICQIICLNKGLAVYDSTLVVPVFYGVYTGLGFLDSLIFNDEVDSYQSWTLFLIFCSMTVLVSGVVLLTYKKPEDKVAAPSSGVPLSTRGHRSTTKSSFAGSGRDEEEALHEVEAEHEDAAMWQLGEVSDEEGQVGTRSPLSPRSPRLSASPRIQRKTSGVSLKLIGIGSRSRRLSRGEGEEASMLASHASEEEAARRESTSSDDTLARPDTATYADDDDAFGAWEDAPRKSQPEAASI</sequence>
<gene>
    <name evidence="7" type="ORF">K466DRAFT_603887</name>
</gene>
<dbReference type="EMBL" id="ML211513">
    <property type="protein sequence ID" value="TFK82177.1"/>
    <property type="molecule type" value="Genomic_DNA"/>
</dbReference>
<evidence type="ECO:0000313" key="8">
    <source>
        <dbReference type="Proteomes" id="UP000308197"/>
    </source>
</evidence>
<dbReference type="SUPFAM" id="SSF103481">
    <property type="entry name" value="Multidrug resistance efflux transporter EmrE"/>
    <property type="match status" value="1"/>
</dbReference>
<feature type="region of interest" description="Disordered" evidence="5">
    <location>
        <begin position="447"/>
        <end position="474"/>
    </location>
</feature>
<evidence type="ECO:0000256" key="1">
    <source>
        <dbReference type="ARBA" id="ARBA00004141"/>
    </source>
</evidence>
<name>A0A5C3P041_9APHY</name>
<keyword evidence="8" id="KW-1185">Reference proteome</keyword>
<dbReference type="Pfam" id="PF05653">
    <property type="entry name" value="Mg_trans_NIPA"/>
    <property type="match status" value="2"/>
</dbReference>
<protein>
    <recommendedName>
        <fullName evidence="9">DUF803-domain-containing protein</fullName>
    </recommendedName>
</protein>
<feature type="region of interest" description="Disordered" evidence="5">
    <location>
        <begin position="487"/>
        <end position="557"/>
    </location>
</feature>
<proteinExistence type="predicted"/>
<dbReference type="GO" id="GO:0015095">
    <property type="term" value="F:magnesium ion transmembrane transporter activity"/>
    <property type="evidence" value="ECO:0007669"/>
    <property type="project" value="InterPro"/>
</dbReference>
<feature type="transmembrane region" description="Helical" evidence="6">
    <location>
        <begin position="33"/>
        <end position="56"/>
    </location>
</feature>
<dbReference type="Gene3D" id="1.10.3730.20">
    <property type="match status" value="1"/>
</dbReference>
<accession>A0A5C3P041</accession>
<evidence type="ECO:0008006" key="9">
    <source>
        <dbReference type="Google" id="ProtNLM"/>
    </source>
</evidence>
<feature type="transmembrane region" description="Helical" evidence="6">
    <location>
        <begin position="369"/>
        <end position="388"/>
    </location>
</feature>
<dbReference type="PANTHER" id="PTHR12570:SF82">
    <property type="entry name" value="NIPA-LIKE PROTEIN 3"/>
    <property type="match status" value="1"/>
</dbReference>
<comment type="subcellular location">
    <subcellularLocation>
        <location evidence="1">Membrane</location>
        <topology evidence="1">Multi-pass membrane protein</topology>
    </subcellularLocation>
</comment>
<dbReference type="PANTHER" id="PTHR12570">
    <property type="match status" value="1"/>
</dbReference>
<feature type="transmembrane region" description="Helical" evidence="6">
    <location>
        <begin position="337"/>
        <end position="357"/>
    </location>
</feature>
<feature type="transmembrane region" description="Helical" evidence="6">
    <location>
        <begin position="134"/>
        <end position="157"/>
    </location>
</feature>
<feature type="region of interest" description="Disordered" evidence="5">
    <location>
        <begin position="395"/>
        <end position="432"/>
    </location>
</feature>
<feature type="transmembrane region" description="Helical" evidence="6">
    <location>
        <begin position="177"/>
        <end position="195"/>
    </location>
</feature>
<evidence type="ECO:0000256" key="2">
    <source>
        <dbReference type="ARBA" id="ARBA00022692"/>
    </source>
</evidence>
<dbReference type="AlphaFoldDB" id="A0A5C3P041"/>
<feature type="transmembrane region" description="Helical" evidence="6">
    <location>
        <begin position="260"/>
        <end position="283"/>
    </location>
</feature>
<dbReference type="InterPro" id="IPR037185">
    <property type="entry name" value="EmrE-like"/>
</dbReference>
<keyword evidence="2 6" id="KW-0812">Transmembrane</keyword>
<feature type="compositionally biased region" description="Basic and acidic residues" evidence="5">
    <location>
        <begin position="508"/>
        <end position="519"/>
    </location>
</feature>
<evidence type="ECO:0000256" key="4">
    <source>
        <dbReference type="ARBA" id="ARBA00023136"/>
    </source>
</evidence>
<evidence type="ECO:0000256" key="5">
    <source>
        <dbReference type="SAM" id="MobiDB-lite"/>
    </source>
</evidence>
<keyword evidence="3 6" id="KW-1133">Transmembrane helix</keyword>